<feature type="transmembrane region" description="Helical" evidence="6">
    <location>
        <begin position="365"/>
        <end position="391"/>
    </location>
</feature>
<evidence type="ECO:0000256" key="5">
    <source>
        <dbReference type="ARBA" id="ARBA00023136"/>
    </source>
</evidence>
<protein>
    <submittedName>
        <fullName evidence="8">MFS transporter</fullName>
    </submittedName>
</protein>
<evidence type="ECO:0000313" key="8">
    <source>
        <dbReference type="EMBL" id="MEJ8279783.1"/>
    </source>
</evidence>
<feature type="transmembrane region" description="Helical" evidence="6">
    <location>
        <begin position="50"/>
        <end position="68"/>
    </location>
</feature>
<keyword evidence="2" id="KW-0813">Transport</keyword>
<comment type="subcellular location">
    <subcellularLocation>
        <location evidence="1">Cell membrane</location>
        <topology evidence="1">Multi-pass membrane protein</topology>
    </subcellularLocation>
</comment>
<keyword evidence="3 6" id="KW-0812">Transmembrane</keyword>
<dbReference type="Gene3D" id="1.20.1250.20">
    <property type="entry name" value="MFS general substrate transporter like domains"/>
    <property type="match status" value="1"/>
</dbReference>
<feature type="transmembrane region" description="Helical" evidence="6">
    <location>
        <begin position="230"/>
        <end position="249"/>
    </location>
</feature>
<evidence type="ECO:0000256" key="3">
    <source>
        <dbReference type="ARBA" id="ARBA00022692"/>
    </source>
</evidence>
<organism evidence="8 9">
    <name type="scientific">Pseudonocardia spirodelae</name>
    <dbReference type="NCBI Taxonomy" id="3133431"/>
    <lineage>
        <taxon>Bacteria</taxon>
        <taxon>Bacillati</taxon>
        <taxon>Actinomycetota</taxon>
        <taxon>Actinomycetes</taxon>
        <taxon>Pseudonocardiales</taxon>
        <taxon>Pseudonocardiaceae</taxon>
        <taxon>Pseudonocardia</taxon>
    </lineage>
</organism>
<evidence type="ECO:0000256" key="2">
    <source>
        <dbReference type="ARBA" id="ARBA00022448"/>
    </source>
</evidence>
<evidence type="ECO:0000259" key="7">
    <source>
        <dbReference type="PROSITE" id="PS50850"/>
    </source>
</evidence>
<dbReference type="RefSeq" id="WP_340290066.1">
    <property type="nucleotide sequence ID" value="NZ_JBBJUP010000009.1"/>
</dbReference>
<feature type="transmembrane region" description="Helical" evidence="6">
    <location>
        <begin position="403"/>
        <end position="425"/>
    </location>
</feature>
<evidence type="ECO:0000313" key="9">
    <source>
        <dbReference type="Proteomes" id="UP001364211"/>
    </source>
</evidence>
<feature type="transmembrane region" description="Helical" evidence="6">
    <location>
        <begin position="137"/>
        <end position="162"/>
    </location>
</feature>
<evidence type="ECO:0000256" key="1">
    <source>
        <dbReference type="ARBA" id="ARBA00004651"/>
    </source>
</evidence>
<feature type="transmembrane region" description="Helical" evidence="6">
    <location>
        <begin position="80"/>
        <end position="99"/>
    </location>
</feature>
<reference evidence="8 9" key="1">
    <citation type="submission" date="2024-03" db="EMBL/GenBank/DDBJ databases">
        <title>Draft genome sequence of Pseudonocardia sp. DW16-2.</title>
        <authorList>
            <person name="Duangmal K."/>
        </authorList>
    </citation>
    <scope>NUCLEOTIDE SEQUENCE [LARGE SCALE GENOMIC DNA]</scope>
    <source>
        <strain evidence="8 9">DW16-2</strain>
    </source>
</reference>
<feature type="transmembrane region" description="Helical" evidence="6">
    <location>
        <begin position="437"/>
        <end position="458"/>
    </location>
</feature>
<dbReference type="Pfam" id="PF07690">
    <property type="entry name" value="MFS_1"/>
    <property type="match status" value="1"/>
</dbReference>
<dbReference type="InterPro" id="IPR020846">
    <property type="entry name" value="MFS_dom"/>
</dbReference>
<comment type="caution">
    <text evidence="8">The sequence shown here is derived from an EMBL/GenBank/DDBJ whole genome shotgun (WGS) entry which is preliminary data.</text>
</comment>
<feature type="transmembrane region" description="Helical" evidence="6">
    <location>
        <begin position="168"/>
        <end position="189"/>
    </location>
</feature>
<dbReference type="PANTHER" id="PTHR42718">
    <property type="entry name" value="MAJOR FACILITATOR SUPERFAMILY MULTIDRUG TRANSPORTER MFSC"/>
    <property type="match status" value="1"/>
</dbReference>
<dbReference type="SUPFAM" id="SSF103473">
    <property type="entry name" value="MFS general substrate transporter"/>
    <property type="match status" value="1"/>
</dbReference>
<proteinExistence type="predicted"/>
<keyword evidence="5 6" id="KW-0472">Membrane</keyword>
<keyword evidence="4 6" id="KW-1133">Transmembrane helix</keyword>
<dbReference type="InterPro" id="IPR011701">
    <property type="entry name" value="MFS"/>
</dbReference>
<dbReference type="Proteomes" id="UP001364211">
    <property type="component" value="Unassembled WGS sequence"/>
</dbReference>
<evidence type="ECO:0000256" key="4">
    <source>
        <dbReference type="ARBA" id="ARBA00022989"/>
    </source>
</evidence>
<name>A0ABU8T838_9PSEU</name>
<sequence length="478" mass="48783">MSTPVPDRRPVLTLVVAVLAACVAFQLNASMLSPALVTMARELGTDEAAVGLSQTMFFTLAAMFSLFLPRLSDIAGRRRVLLVMLAVMLLGSVVAALAVNVQMLFAGRILQGITGPVVPICLLMLRSEIADPRRYGAVLGLVTAVNGGVAGLDALLGGWLATHHGFRSIFWVIAAVTVLSLVLVAVWGVESRPSDGTRMDWRGVVPLVVAVGALLLAFDEAAALADARWGLVGLHALIAGAAAVVFWRLQGRTEQPLIAPADLRRRATWATLGTTLLTMTGVFAVVNGLVASLAQNPSAGFGLEADATALALLAPYALVGWIVGPFAGRLAPVLGYRLVLRIGLAGSVVATLVLALAGVQSFTVLVVATVLLGATYAGIANIMLNGLGVLLSPAAHPGMLPGLNAGAFNLGAGISFVVLPAVQVAVGGEAQAGTAGYTAGMLVGAVCTAGALALSLLIPRPAAAETGPAAARDLQDAR</sequence>
<dbReference type="PANTHER" id="PTHR42718:SF9">
    <property type="entry name" value="MAJOR FACILITATOR SUPERFAMILY MULTIDRUG TRANSPORTER MFSC"/>
    <property type="match status" value="1"/>
</dbReference>
<feature type="transmembrane region" description="Helical" evidence="6">
    <location>
        <begin position="307"/>
        <end position="326"/>
    </location>
</feature>
<dbReference type="EMBL" id="JBBJUP010000009">
    <property type="protein sequence ID" value="MEJ8279783.1"/>
    <property type="molecule type" value="Genomic_DNA"/>
</dbReference>
<feature type="transmembrane region" description="Helical" evidence="6">
    <location>
        <begin position="269"/>
        <end position="295"/>
    </location>
</feature>
<feature type="transmembrane region" description="Helical" evidence="6">
    <location>
        <begin position="338"/>
        <end position="359"/>
    </location>
</feature>
<dbReference type="Gene3D" id="1.20.1720.10">
    <property type="entry name" value="Multidrug resistance protein D"/>
    <property type="match status" value="1"/>
</dbReference>
<feature type="transmembrane region" description="Helical" evidence="6">
    <location>
        <begin position="201"/>
        <end position="218"/>
    </location>
</feature>
<feature type="transmembrane region" description="Helical" evidence="6">
    <location>
        <begin position="105"/>
        <end position="125"/>
    </location>
</feature>
<evidence type="ECO:0000256" key="6">
    <source>
        <dbReference type="SAM" id="Phobius"/>
    </source>
</evidence>
<keyword evidence="9" id="KW-1185">Reference proteome</keyword>
<gene>
    <name evidence="8" type="ORF">WJX68_12640</name>
</gene>
<feature type="domain" description="Major facilitator superfamily (MFS) profile" evidence="7">
    <location>
        <begin position="14"/>
        <end position="462"/>
    </location>
</feature>
<dbReference type="InterPro" id="IPR036259">
    <property type="entry name" value="MFS_trans_sf"/>
</dbReference>
<dbReference type="PROSITE" id="PS50850">
    <property type="entry name" value="MFS"/>
    <property type="match status" value="1"/>
</dbReference>
<accession>A0ABU8T838</accession>